<feature type="transmembrane region" description="Helical" evidence="7">
    <location>
        <begin position="776"/>
        <end position="793"/>
    </location>
</feature>
<organism evidence="9 10">
    <name type="scientific">Dothidotthia symphoricarpi CBS 119687</name>
    <dbReference type="NCBI Taxonomy" id="1392245"/>
    <lineage>
        <taxon>Eukaryota</taxon>
        <taxon>Fungi</taxon>
        <taxon>Dikarya</taxon>
        <taxon>Ascomycota</taxon>
        <taxon>Pezizomycotina</taxon>
        <taxon>Dothideomycetes</taxon>
        <taxon>Pleosporomycetidae</taxon>
        <taxon>Pleosporales</taxon>
        <taxon>Dothidotthiaceae</taxon>
        <taxon>Dothidotthia</taxon>
    </lineage>
</organism>
<dbReference type="GeneID" id="54408332"/>
<dbReference type="PANTHER" id="PTHR10283">
    <property type="entry name" value="SOLUTE CARRIER FAMILY 13 MEMBER"/>
    <property type="match status" value="1"/>
</dbReference>
<feature type="transmembrane region" description="Helical" evidence="7">
    <location>
        <begin position="826"/>
        <end position="847"/>
    </location>
</feature>
<feature type="transmembrane region" description="Helical" evidence="7">
    <location>
        <begin position="640"/>
        <end position="658"/>
    </location>
</feature>
<feature type="transmembrane region" description="Helical" evidence="7">
    <location>
        <begin position="664"/>
        <end position="686"/>
    </location>
</feature>
<dbReference type="PANTHER" id="PTHR10283:SF92">
    <property type="entry name" value="LOW-AFFINITY PHOSPHATE TRANSPORTER PHO91"/>
    <property type="match status" value="1"/>
</dbReference>
<dbReference type="Pfam" id="PF03600">
    <property type="entry name" value="CitMHS"/>
    <property type="match status" value="1"/>
</dbReference>
<protein>
    <submittedName>
        <fullName evidence="9">Plasma membrane phosphate transporter-like protein Pho87</fullName>
    </submittedName>
</protein>
<feature type="transmembrane region" description="Helical" evidence="7">
    <location>
        <begin position="693"/>
        <end position="711"/>
    </location>
</feature>
<dbReference type="Pfam" id="PF03105">
    <property type="entry name" value="SPX"/>
    <property type="match status" value="2"/>
</dbReference>
<dbReference type="CDD" id="cd01115">
    <property type="entry name" value="SLC13_permease"/>
    <property type="match status" value="1"/>
</dbReference>
<feature type="region of interest" description="Disordered" evidence="6">
    <location>
        <begin position="100"/>
        <end position="192"/>
    </location>
</feature>
<keyword evidence="4 7" id="KW-1133">Transmembrane helix</keyword>
<evidence type="ECO:0000259" key="8">
    <source>
        <dbReference type="PROSITE" id="PS51382"/>
    </source>
</evidence>
<gene>
    <name evidence="9" type="ORF">P153DRAFT_365814</name>
</gene>
<evidence type="ECO:0000256" key="2">
    <source>
        <dbReference type="ARBA" id="ARBA00022448"/>
    </source>
</evidence>
<evidence type="ECO:0000256" key="6">
    <source>
        <dbReference type="SAM" id="MobiDB-lite"/>
    </source>
</evidence>
<dbReference type="NCBIfam" id="TIGR00785">
    <property type="entry name" value="dass"/>
    <property type="match status" value="1"/>
</dbReference>
<dbReference type="OrthoDB" id="10260443at2759"/>
<feature type="transmembrane region" description="Helical" evidence="7">
    <location>
        <begin position="386"/>
        <end position="405"/>
    </location>
</feature>
<dbReference type="CDD" id="cd14478">
    <property type="entry name" value="SPX_PHO87_PHO90_like"/>
    <property type="match status" value="1"/>
</dbReference>
<dbReference type="GO" id="GO:0006797">
    <property type="term" value="P:polyphosphate metabolic process"/>
    <property type="evidence" value="ECO:0007669"/>
    <property type="project" value="TreeGrafter"/>
</dbReference>
<name>A0A6A6AGV3_9PLEO</name>
<feature type="transmembrane region" description="Helical" evidence="7">
    <location>
        <begin position="519"/>
        <end position="545"/>
    </location>
</feature>
<dbReference type="InterPro" id="IPR004331">
    <property type="entry name" value="SPX_dom"/>
</dbReference>
<reference evidence="9" key="1">
    <citation type="journal article" date="2020" name="Stud. Mycol.">
        <title>101 Dothideomycetes genomes: a test case for predicting lifestyles and emergence of pathogens.</title>
        <authorList>
            <person name="Haridas S."/>
            <person name="Albert R."/>
            <person name="Binder M."/>
            <person name="Bloem J."/>
            <person name="Labutti K."/>
            <person name="Salamov A."/>
            <person name="Andreopoulos B."/>
            <person name="Baker S."/>
            <person name="Barry K."/>
            <person name="Bills G."/>
            <person name="Bluhm B."/>
            <person name="Cannon C."/>
            <person name="Castanera R."/>
            <person name="Culley D."/>
            <person name="Daum C."/>
            <person name="Ezra D."/>
            <person name="Gonzalez J."/>
            <person name="Henrissat B."/>
            <person name="Kuo A."/>
            <person name="Liang C."/>
            <person name="Lipzen A."/>
            <person name="Lutzoni F."/>
            <person name="Magnuson J."/>
            <person name="Mondo S."/>
            <person name="Nolan M."/>
            <person name="Ohm R."/>
            <person name="Pangilinan J."/>
            <person name="Park H.-J."/>
            <person name="Ramirez L."/>
            <person name="Alfaro M."/>
            <person name="Sun H."/>
            <person name="Tritt A."/>
            <person name="Yoshinaga Y."/>
            <person name="Zwiers L.-H."/>
            <person name="Turgeon B."/>
            <person name="Goodwin S."/>
            <person name="Spatafora J."/>
            <person name="Crous P."/>
            <person name="Grigoriev I."/>
        </authorList>
    </citation>
    <scope>NUCLEOTIDE SEQUENCE</scope>
    <source>
        <strain evidence="9">CBS 119687</strain>
    </source>
</reference>
<dbReference type="GO" id="GO:0006817">
    <property type="term" value="P:phosphate ion transport"/>
    <property type="evidence" value="ECO:0007669"/>
    <property type="project" value="TreeGrafter"/>
</dbReference>
<feature type="transmembrane region" description="Helical" evidence="7">
    <location>
        <begin position="596"/>
        <end position="619"/>
    </location>
</feature>
<proteinExistence type="predicted"/>
<dbReference type="InterPro" id="IPR004680">
    <property type="entry name" value="Cit_transptr-like_dom"/>
</dbReference>
<dbReference type="InterPro" id="IPR001898">
    <property type="entry name" value="SLC13A/DASS"/>
</dbReference>
<feature type="compositionally biased region" description="Polar residues" evidence="6">
    <location>
        <begin position="136"/>
        <end position="146"/>
    </location>
</feature>
<keyword evidence="10" id="KW-1185">Reference proteome</keyword>
<feature type="compositionally biased region" description="Acidic residues" evidence="6">
    <location>
        <begin position="150"/>
        <end position="161"/>
    </location>
</feature>
<sequence length="849" mass="94477">MKFSHSLQFNAVPDWSNHYVAYSNLKKQIYSLETQINQKNTQTHTDAESSPLLNGAVDNPDQVFTNVLDAELEKVTSFYQLKEREIYADLDSLIRDEDAYEEGQDGYEQERENAPPGHKLRSGSVFKQIGFHRPRTQSATSRQSTGDGHDLDDDDSDDDANESSRLRKKSPDGRRRRRATDEDMGASNDFASSRRKTSVAFDDYTDMAFSALYDEGVSLKKRTVSLYVLLCELRSFIQLNKTGFEKVLKKFDKILDRKLKSQYLNKYVYPAYPFQQSTMDRLTEHLMRMETAYAKICTKGDVTEAKRELRLHLREHVVWERNTVWREMIGIERKAQAANIGITQTLLGETHGKVRRQGDDLEPEGKEVVTPIGRYRCPTWLLSRTFWMLVACIAVFVVLLVVPIMEKPEQQNCLAMVIFVSLLWATEAIPLFVTSLLVPFLAVTLAVVRSDVEPHRRLDSKQAASYVFAAMWTPVIMLLLGGFTIAAALSKYNIAKMMATFVLSKAGTKPRTVLLTNMFVAMFASMWISNVAAPVLCFSIIQPILRNLPADSDMTKALLLGIALSSNIGGAASPIASPQNLIALQNMNPEPSWGVWFFVALPVCIISILLIWVLLLVTFKPGRGTHIVPIRPLKDKFTGVQWFISIVTLVTIVLWCVSHQLEHVFGDMGVVAIIPLVLFFGTGILTKEDFNNFLWTIIILAAGGLALGKSVNSSGLLHTIAESITSSVEGMSLYSVLVVFAALILVVATFISHTVAALIVLPLVQQVGQTMPEPHPNLLVMGAVLMASGAMGLPTSGFPNMTAIMMEDSRTGQRYLDVKHFLTRGVPASLITFVVIVTVGYGLMLAVGF</sequence>
<accession>A0A6A6AGV3</accession>
<evidence type="ECO:0000256" key="5">
    <source>
        <dbReference type="ARBA" id="ARBA00023136"/>
    </source>
</evidence>
<feature type="compositionally biased region" description="Basic and acidic residues" evidence="6">
    <location>
        <begin position="162"/>
        <end position="173"/>
    </location>
</feature>
<dbReference type="EMBL" id="ML977503">
    <property type="protein sequence ID" value="KAF2131222.1"/>
    <property type="molecule type" value="Genomic_DNA"/>
</dbReference>
<evidence type="ECO:0000256" key="1">
    <source>
        <dbReference type="ARBA" id="ARBA00004141"/>
    </source>
</evidence>
<evidence type="ECO:0000256" key="3">
    <source>
        <dbReference type="ARBA" id="ARBA00022692"/>
    </source>
</evidence>
<dbReference type="GO" id="GO:0005315">
    <property type="term" value="F:phosphate transmembrane transporter activity"/>
    <property type="evidence" value="ECO:0007669"/>
    <property type="project" value="TreeGrafter"/>
</dbReference>
<feature type="transmembrane region" description="Helical" evidence="7">
    <location>
        <begin position="731"/>
        <end position="764"/>
    </location>
</feature>
<evidence type="ECO:0000256" key="7">
    <source>
        <dbReference type="SAM" id="Phobius"/>
    </source>
</evidence>
<dbReference type="RefSeq" id="XP_033525609.1">
    <property type="nucleotide sequence ID" value="XM_033667900.1"/>
</dbReference>
<feature type="transmembrane region" description="Helical" evidence="7">
    <location>
        <begin position="417"/>
        <end position="445"/>
    </location>
</feature>
<comment type="subcellular location">
    <subcellularLocation>
        <location evidence="1">Membrane</location>
        <topology evidence="1">Multi-pass membrane protein</topology>
    </subcellularLocation>
</comment>
<feature type="transmembrane region" description="Helical" evidence="7">
    <location>
        <begin position="557"/>
        <end position="576"/>
    </location>
</feature>
<evidence type="ECO:0000313" key="9">
    <source>
        <dbReference type="EMBL" id="KAF2131222.1"/>
    </source>
</evidence>
<keyword evidence="2" id="KW-0813">Transport</keyword>
<evidence type="ECO:0000256" key="4">
    <source>
        <dbReference type="ARBA" id="ARBA00022989"/>
    </source>
</evidence>
<dbReference type="AlphaFoldDB" id="A0A6A6AGV3"/>
<dbReference type="GO" id="GO:0005886">
    <property type="term" value="C:plasma membrane"/>
    <property type="evidence" value="ECO:0007669"/>
    <property type="project" value="TreeGrafter"/>
</dbReference>
<keyword evidence="5 7" id="KW-0472">Membrane</keyword>
<dbReference type="Proteomes" id="UP000799771">
    <property type="component" value="Unassembled WGS sequence"/>
</dbReference>
<evidence type="ECO:0000313" key="10">
    <source>
        <dbReference type="Proteomes" id="UP000799771"/>
    </source>
</evidence>
<keyword evidence="3 7" id="KW-0812">Transmembrane</keyword>
<feature type="domain" description="SPX" evidence="8">
    <location>
        <begin position="1"/>
        <end position="265"/>
    </location>
</feature>
<dbReference type="PROSITE" id="PS51382">
    <property type="entry name" value="SPX"/>
    <property type="match status" value="1"/>
</dbReference>
<feature type="transmembrane region" description="Helical" evidence="7">
    <location>
        <begin position="466"/>
        <end position="489"/>
    </location>
</feature>